<organism evidence="2 3">
    <name type="scientific">Micromonospora lutea</name>
    <dbReference type="NCBI Taxonomy" id="419825"/>
    <lineage>
        <taxon>Bacteria</taxon>
        <taxon>Bacillati</taxon>
        <taxon>Actinomycetota</taxon>
        <taxon>Actinomycetes</taxon>
        <taxon>Micromonosporales</taxon>
        <taxon>Micromonosporaceae</taxon>
        <taxon>Micromonospora</taxon>
    </lineage>
</organism>
<comment type="caution">
    <text evidence="2">The sequence shown here is derived from an EMBL/GenBank/DDBJ whole genome shotgun (WGS) entry which is preliminary data.</text>
</comment>
<keyword evidence="3" id="KW-1185">Reference proteome</keyword>
<feature type="region of interest" description="Disordered" evidence="1">
    <location>
        <begin position="13"/>
        <end position="35"/>
    </location>
</feature>
<feature type="compositionally biased region" description="Basic and acidic residues" evidence="1">
    <location>
        <begin position="14"/>
        <end position="30"/>
    </location>
</feature>
<evidence type="ECO:0000313" key="2">
    <source>
        <dbReference type="EMBL" id="GIJ22280.1"/>
    </source>
</evidence>
<reference evidence="2 3" key="1">
    <citation type="submission" date="2021-01" db="EMBL/GenBank/DDBJ databases">
        <title>Whole genome shotgun sequence of Verrucosispora lutea NBRC 106530.</title>
        <authorList>
            <person name="Komaki H."/>
            <person name="Tamura T."/>
        </authorList>
    </citation>
    <scope>NUCLEOTIDE SEQUENCE [LARGE SCALE GENOMIC DNA]</scope>
    <source>
        <strain evidence="2 3">NBRC 106530</strain>
    </source>
</reference>
<evidence type="ECO:0000313" key="3">
    <source>
        <dbReference type="Proteomes" id="UP000643165"/>
    </source>
</evidence>
<evidence type="ECO:0000256" key="1">
    <source>
        <dbReference type="SAM" id="MobiDB-lite"/>
    </source>
</evidence>
<accession>A0ABQ4IWV3</accession>
<protein>
    <recommendedName>
        <fullName evidence="4">DUF1570 domain-containing protein</fullName>
    </recommendedName>
</protein>
<proteinExistence type="predicted"/>
<dbReference type="EMBL" id="BOPB01000013">
    <property type="protein sequence ID" value="GIJ22280.1"/>
    <property type="molecule type" value="Genomic_DNA"/>
</dbReference>
<dbReference type="Proteomes" id="UP000643165">
    <property type="component" value="Unassembled WGS sequence"/>
</dbReference>
<gene>
    <name evidence="2" type="ORF">Vlu01_29040</name>
</gene>
<name>A0ABQ4IWV3_9ACTN</name>
<sequence>MLVAGGLLLAGCGGRERPSIESKDAGSARDKNKRRLREILDRQTKAVKEKDEKAYVADLDSSNTELVEHERMVFANLCQFEFAEFGYNTQRAIPYGDHTFGPVFRITQLTADESPVGATPAETFRYRLAPKDGRLVIAEITPATIETQNDSMLNGPLAHEAWNMTPLRVVQAAKDVWLVGDKSVPDLEKYASAAAAEAANVGKLWGGRARFPGNVMYLTRDDDNYRAWFSLGSSSTFLPEISGFQSSRIGVRKNGQVYTEQRAGAATLINLKNIRDYYAGEDPRVTMHHELAHSVTAQTRATTSIISDLGAPTWAVEGFATWATGVRWPSEASRYRRQLRAELGSFRGLPSSKDFYGAKRSLNYLLGWSIFAYIAQIKGRDAAVEFYAQVIPLNDTLEPFVELPIFDGICERTLGTSAGAFLEGWKRFVRRGAGA</sequence>
<evidence type="ECO:0008006" key="4">
    <source>
        <dbReference type="Google" id="ProtNLM"/>
    </source>
</evidence>